<reference evidence="1 2" key="1">
    <citation type="journal article" date="2007" name="Nat. Biotechnol.">
        <title>Complete genome sequence of the myxobacterium Sorangium cellulosum.</title>
        <authorList>
            <person name="Schneiker S."/>
            <person name="Perlova O."/>
            <person name="Kaiser O."/>
            <person name="Gerth K."/>
            <person name="Alici A."/>
            <person name="Altmeyer M.O."/>
            <person name="Bartels D."/>
            <person name="Bekel T."/>
            <person name="Beyer S."/>
            <person name="Bode E."/>
            <person name="Bode H.B."/>
            <person name="Bolten C.J."/>
            <person name="Choudhuri J.V."/>
            <person name="Doss S."/>
            <person name="Elnakady Y.A."/>
            <person name="Frank B."/>
            <person name="Gaigalat L."/>
            <person name="Goesmann A."/>
            <person name="Groeger C."/>
            <person name="Gross F."/>
            <person name="Jelsbak L."/>
            <person name="Jelsbak L."/>
            <person name="Kalinowski J."/>
            <person name="Kegler C."/>
            <person name="Knauber T."/>
            <person name="Konietzny S."/>
            <person name="Kopp M."/>
            <person name="Krause L."/>
            <person name="Krug D."/>
            <person name="Linke B."/>
            <person name="Mahmud T."/>
            <person name="Martinez-Arias R."/>
            <person name="McHardy A.C."/>
            <person name="Merai M."/>
            <person name="Meyer F."/>
            <person name="Mormann S."/>
            <person name="Munoz-Dorado J."/>
            <person name="Perez J."/>
            <person name="Pradella S."/>
            <person name="Rachid S."/>
            <person name="Raddatz G."/>
            <person name="Rosenau F."/>
            <person name="Rueckert C."/>
            <person name="Sasse F."/>
            <person name="Scharfe M."/>
            <person name="Schuster S.C."/>
            <person name="Suen G."/>
            <person name="Treuner-Lange A."/>
            <person name="Velicer G.J."/>
            <person name="Vorholter F.-J."/>
            <person name="Weissman K.J."/>
            <person name="Welch R.D."/>
            <person name="Wenzel S.C."/>
            <person name="Whitworth D.E."/>
            <person name="Wilhelm S."/>
            <person name="Wittmann C."/>
            <person name="Bloecker H."/>
            <person name="Puehler A."/>
            <person name="Mueller R."/>
        </authorList>
    </citation>
    <scope>NUCLEOTIDE SEQUENCE [LARGE SCALE GENOMIC DNA]</scope>
    <source>
        <strain evidence="2">So ce56</strain>
    </source>
</reference>
<name>A9GK30_SORC5</name>
<sequence length="260" mass="27378">MNDHDHVANKRFGQAGSLTVREHINNHTMLEAMANGYYEVQQQLGRDSASEIEWSATYSESGWTGSITGTLNNERLTLNYTATTVYDDAQNATSTFSATGVHGRDTITINGTSAWIYDARLGGYKTMIFQDHGTVDPGSQQRRIKWWVAAAEAIGGGILGGALGGVGGAVAGAGFGIACSAAGAARTVDGSDPPFPGDQDAPALPTTVDEARRLVPNVNQIITRVLGDRTENANVRNRISLAGNWASGRASGTGRVHAEG</sequence>
<protein>
    <submittedName>
        <fullName evidence="1">Uncharacterized protein</fullName>
    </submittedName>
</protein>
<dbReference type="HOGENOM" id="CLU_1069202_0_0_7"/>
<evidence type="ECO:0000313" key="1">
    <source>
        <dbReference type="EMBL" id="CAN96523.1"/>
    </source>
</evidence>
<gene>
    <name evidence="1" type="ordered locus">sce6356</name>
</gene>
<keyword evidence="2" id="KW-1185">Reference proteome</keyword>
<dbReference type="KEGG" id="scl:sce6356"/>
<dbReference type="RefSeq" id="WP_012238972.1">
    <property type="nucleotide sequence ID" value="NC_010162.1"/>
</dbReference>
<dbReference type="Proteomes" id="UP000002139">
    <property type="component" value="Chromosome"/>
</dbReference>
<evidence type="ECO:0000313" key="2">
    <source>
        <dbReference type="Proteomes" id="UP000002139"/>
    </source>
</evidence>
<dbReference type="EMBL" id="AM746676">
    <property type="protein sequence ID" value="CAN96523.1"/>
    <property type="molecule type" value="Genomic_DNA"/>
</dbReference>
<proteinExistence type="predicted"/>
<accession>A9GK30</accession>
<dbReference type="AlphaFoldDB" id="A9GK30"/>
<organism evidence="1 2">
    <name type="scientific">Sorangium cellulosum (strain So ce56)</name>
    <name type="common">Polyangium cellulosum (strain So ce56)</name>
    <dbReference type="NCBI Taxonomy" id="448385"/>
    <lineage>
        <taxon>Bacteria</taxon>
        <taxon>Pseudomonadati</taxon>
        <taxon>Myxococcota</taxon>
        <taxon>Polyangia</taxon>
        <taxon>Polyangiales</taxon>
        <taxon>Polyangiaceae</taxon>
        <taxon>Sorangium</taxon>
    </lineage>
</organism>